<evidence type="ECO:0000256" key="1">
    <source>
        <dbReference type="ARBA" id="ARBA00022536"/>
    </source>
</evidence>
<feature type="domain" description="Sushi" evidence="10">
    <location>
        <begin position="469"/>
        <end position="525"/>
    </location>
</feature>
<dbReference type="Pfam" id="PF00354">
    <property type="entry name" value="Pentaxin"/>
    <property type="match status" value="1"/>
</dbReference>
<dbReference type="InterPro" id="IPR018097">
    <property type="entry name" value="EGF_Ca-bd_CS"/>
</dbReference>
<feature type="disulfide bond" evidence="5">
    <location>
        <begin position="456"/>
        <end position="465"/>
    </location>
</feature>
<name>A0A7D9E909_PARCT</name>
<dbReference type="PROSITE" id="PS01285">
    <property type="entry name" value="FA58C_1"/>
    <property type="match status" value="1"/>
</dbReference>
<dbReference type="PROSITE" id="PS51828">
    <property type="entry name" value="PTX_2"/>
    <property type="match status" value="1"/>
</dbReference>
<evidence type="ECO:0000259" key="12">
    <source>
        <dbReference type="PROSITE" id="PS51828"/>
    </source>
</evidence>
<dbReference type="SUPFAM" id="SSF49899">
    <property type="entry name" value="Concanavalin A-like lectins/glucanases"/>
    <property type="match status" value="1"/>
</dbReference>
<feature type="disulfide bond" evidence="6">
    <location>
        <begin position="852"/>
        <end position="879"/>
    </location>
</feature>
<dbReference type="SUPFAM" id="SSF57196">
    <property type="entry name" value="EGF/Laminin"/>
    <property type="match status" value="1"/>
</dbReference>
<dbReference type="PROSITE" id="PS00022">
    <property type="entry name" value="EGF_1"/>
    <property type="match status" value="1"/>
</dbReference>
<dbReference type="PROSITE" id="PS01286">
    <property type="entry name" value="FA58C_2"/>
    <property type="match status" value="1"/>
</dbReference>
<dbReference type="PROSITE" id="PS50022">
    <property type="entry name" value="FA58C_3"/>
    <property type="match status" value="1"/>
</dbReference>
<dbReference type="Gene3D" id="2.60.120.290">
    <property type="entry name" value="Spermadhesin, CUB domain"/>
    <property type="match status" value="2"/>
</dbReference>
<evidence type="ECO:0000256" key="6">
    <source>
        <dbReference type="PROSITE-ProRule" id="PRU00302"/>
    </source>
</evidence>
<evidence type="ECO:0000313" key="13">
    <source>
        <dbReference type="EMBL" id="CAB4001658.1"/>
    </source>
</evidence>
<reference evidence="13" key="1">
    <citation type="submission" date="2020-04" db="EMBL/GenBank/DDBJ databases">
        <authorList>
            <person name="Alioto T."/>
            <person name="Alioto T."/>
            <person name="Gomez Garrido J."/>
        </authorList>
    </citation>
    <scope>NUCLEOTIDE SEQUENCE</scope>
    <source>
        <strain evidence="13">A484AB</strain>
    </source>
</reference>
<dbReference type="CDD" id="cd00033">
    <property type="entry name" value="CCP"/>
    <property type="match status" value="7"/>
</dbReference>
<organism evidence="13 14">
    <name type="scientific">Paramuricea clavata</name>
    <name type="common">Red gorgonian</name>
    <name type="synonym">Violescent sea-whip</name>
    <dbReference type="NCBI Taxonomy" id="317549"/>
    <lineage>
        <taxon>Eukaryota</taxon>
        <taxon>Metazoa</taxon>
        <taxon>Cnidaria</taxon>
        <taxon>Anthozoa</taxon>
        <taxon>Octocorallia</taxon>
        <taxon>Malacalcyonacea</taxon>
        <taxon>Plexauridae</taxon>
        <taxon>Paramuricea</taxon>
    </lineage>
</organism>
<dbReference type="Pfam" id="PF14670">
    <property type="entry name" value="FXa_inhibition"/>
    <property type="match status" value="1"/>
</dbReference>
<evidence type="ECO:0000256" key="2">
    <source>
        <dbReference type="ARBA" id="ARBA00022729"/>
    </source>
</evidence>
<dbReference type="SMART" id="SM00179">
    <property type="entry name" value="EGF_CA"/>
    <property type="match status" value="4"/>
</dbReference>
<feature type="domain" description="Sushi" evidence="10">
    <location>
        <begin position="824"/>
        <end position="881"/>
    </location>
</feature>
<dbReference type="InterPro" id="IPR000859">
    <property type="entry name" value="CUB_dom"/>
</dbReference>
<dbReference type="Pfam" id="PF00431">
    <property type="entry name" value="CUB"/>
    <property type="match status" value="2"/>
</dbReference>
<dbReference type="InterPro" id="IPR051277">
    <property type="entry name" value="SEZ6_CSMD_C4BPB_Regulators"/>
</dbReference>
<keyword evidence="3" id="KW-0677">Repeat</keyword>
<feature type="domain" description="Pentraxin (PTX)" evidence="12">
    <location>
        <begin position="1"/>
        <end position="178"/>
    </location>
</feature>
<feature type="domain" description="EGF-like" evidence="9">
    <location>
        <begin position="566"/>
        <end position="604"/>
    </location>
</feature>
<feature type="domain" description="EGF-like" evidence="9">
    <location>
        <begin position="525"/>
        <end position="565"/>
    </location>
</feature>
<dbReference type="SMART" id="SM00159">
    <property type="entry name" value="PTX"/>
    <property type="match status" value="1"/>
</dbReference>
<feature type="domain" description="Sushi" evidence="10">
    <location>
        <begin position="882"/>
        <end position="940"/>
    </location>
</feature>
<feature type="domain" description="Apple" evidence="11">
    <location>
        <begin position="179"/>
        <end position="263"/>
    </location>
</feature>
<dbReference type="Gene3D" id="3.50.4.10">
    <property type="entry name" value="Hepatocyte Growth Factor"/>
    <property type="match status" value="1"/>
</dbReference>
<dbReference type="Pfam" id="PF00084">
    <property type="entry name" value="Sushi"/>
    <property type="match status" value="7"/>
</dbReference>
<dbReference type="Pfam" id="PF12662">
    <property type="entry name" value="cEGF"/>
    <property type="match status" value="1"/>
</dbReference>
<dbReference type="InterPro" id="IPR000436">
    <property type="entry name" value="Sushi_SCR_CCP_dom"/>
</dbReference>
<dbReference type="InterPro" id="IPR000152">
    <property type="entry name" value="EGF-type_Asp/Asn_hydroxyl_site"/>
</dbReference>
<evidence type="ECO:0000259" key="10">
    <source>
        <dbReference type="PROSITE" id="PS50923"/>
    </source>
</evidence>
<dbReference type="FunFam" id="2.60.120.260:FF:000016">
    <property type="entry name" value="Contactin-associated protein-like 4 isoform 1"/>
    <property type="match status" value="1"/>
</dbReference>
<dbReference type="PROSITE" id="PS01180">
    <property type="entry name" value="CUB"/>
    <property type="match status" value="2"/>
</dbReference>
<evidence type="ECO:0000259" key="7">
    <source>
        <dbReference type="PROSITE" id="PS01180"/>
    </source>
</evidence>
<dbReference type="PROSITE" id="PS50026">
    <property type="entry name" value="EGF_3"/>
    <property type="match status" value="3"/>
</dbReference>
<dbReference type="Gene3D" id="2.60.120.260">
    <property type="entry name" value="Galactose-binding domain-like"/>
    <property type="match status" value="1"/>
</dbReference>
<dbReference type="AlphaFoldDB" id="A0A7D9E909"/>
<keyword evidence="6" id="KW-0768">Sushi</keyword>
<feature type="domain" description="Sushi" evidence="10">
    <location>
        <begin position="706"/>
        <end position="765"/>
    </location>
</feature>
<feature type="domain" description="Sushi" evidence="10">
    <location>
        <begin position="766"/>
        <end position="823"/>
    </location>
</feature>
<dbReference type="SMART" id="SM00473">
    <property type="entry name" value="PAN_AP"/>
    <property type="match status" value="1"/>
</dbReference>
<feature type="disulfide bond" evidence="6">
    <location>
        <begin position="736"/>
        <end position="763"/>
    </location>
</feature>
<dbReference type="SUPFAM" id="SSF49785">
    <property type="entry name" value="Galactose-binding domain-like"/>
    <property type="match status" value="1"/>
</dbReference>
<sequence>MKTRDEENAGTPVSYAVKLDKYVQENGLVLKDYGNLAIQINNQTGYTADRLNDGHWHHVAVTWQSSNGIWVYYRDGKEVKRATEPVAKGDYIRGGGHFVLAQEQDWEAEEDQFTYNPYEAFLGDMSQMTVWNTVLSSQDVYNLAGSCMNARNDAVVISWADFLPGFTGDYRKTPRSNACHFSATLRGYDTVYNAILPSNNHRTLHDVSPDDCGKSCNQETGFQCRSFDYHSSSRKCYLSKAYRDTVAVSHPDNTGYDYYELNCIDMLGVENQVISDSQMSASSARSSLSSAKHARANGIKVSNTKGIPDSDGGWIPSSFSQSQYLQIDLGKKMKVTAVETQGADGHNYWVTSYQVQFSQDGNSWSTLSQTFSGNSDNKGRKKNQVNIQARYIKFKPKTWNDGIGMRVELYGCSLEPEGAPSDMSSVKASHSGSCSPNPCHGAASCIAVPYGYVCKCPSGYTGRNCQTEMGCNVPGTPVNGKRSGTRFTARSTVHYSCNSGYQLHGASSITCSKGKWSGAVPWCQNINECTAGTSECNHHCTDFPGTFKCSCVAGYRLSNNGKTCHDINECSEKVCSHGCINRQGSFQCTCPSGMVLRNSGTRCEDKNECASNNGGCAHHCLNTYLGRQCYCKHGYILQNDGVACEEVRCPNPVHPSNGKYSMNGASILGNSVSFSCTDGYKLVGSDERICMADRQWSGVQPQCKPVKCVTVGTVDFSKRHITGSGNGYNSRVTFTCYSSYRLLGTAARKCDKTSTWSGEQPLCVPNYCPPLQAPAHGRINGFRTEQDATVGVACDVGYQVKGTSFRTCQQSRQWSGSHPTCELVDCRDPGVPRNGYRHGNYYKYDSTINFSCKVQHHLEGAREIKCKANGKWSSPTPECLARSCGNPGVPYNGFKHGSAHTYGKNVTYTCQQGYTLVGHRMRTCEQSTARWTGSLPSCNLVNCGEIPAPANGFRVGSSFTYNKVLAFDCNPGYKLVGTQYRRCQEDGLWSGAAPTCVATSCGSFKHGPSGEIESPNFPSSYDNDLYCTWKITVPTGKKVRIEFSEFKTEAGKDILYVFDTDKTEPILEFSGVGYKPRELTSSGKSLRIRFVSNGATASNGFRLTYSQVDCGGMLTAPTGAITSPGFKGQYPSNRDCIWLIHMPGKQIDLSFTDFNTQQSYDRVEIYRGPKSTDRREVNLSGILLPDGSFVTNNYMYVRFTTSAQNDRPYYGFKAKYLEYMY</sequence>
<dbReference type="PRINTS" id="PR00895">
    <property type="entry name" value="PENTAXIN"/>
</dbReference>
<dbReference type="InterPro" id="IPR001759">
    <property type="entry name" value="PTX_dom"/>
</dbReference>
<dbReference type="InterPro" id="IPR000421">
    <property type="entry name" value="FA58C"/>
</dbReference>
<dbReference type="Gene3D" id="2.60.120.200">
    <property type="match status" value="1"/>
</dbReference>
<dbReference type="SUPFAM" id="SSF49854">
    <property type="entry name" value="Spermadhesin, CUB domain"/>
    <property type="match status" value="2"/>
</dbReference>
<dbReference type="InterPro" id="IPR009030">
    <property type="entry name" value="Growth_fac_rcpt_cys_sf"/>
</dbReference>
<dbReference type="Pfam" id="PF00024">
    <property type="entry name" value="PAN_1"/>
    <property type="match status" value="1"/>
</dbReference>
<evidence type="ECO:0000313" key="14">
    <source>
        <dbReference type="Proteomes" id="UP001152795"/>
    </source>
</evidence>
<dbReference type="Gene3D" id="2.10.70.10">
    <property type="entry name" value="Complement Module, domain 1"/>
    <property type="match status" value="7"/>
</dbReference>
<evidence type="ECO:0000259" key="9">
    <source>
        <dbReference type="PROSITE" id="PS50026"/>
    </source>
</evidence>
<dbReference type="SUPFAM" id="SSF57535">
    <property type="entry name" value="Complement control module/SCR domain"/>
    <property type="match status" value="7"/>
</dbReference>
<feature type="disulfide bond" evidence="6">
    <location>
        <begin position="969"/>
        <end position="996"/>
    </location>
</feature>
<dbReference type="PROSITE" id="PS01187">
    <property type="entry name" value="EGF_CA"/>
    <property type="match status" value="1"/>
</dbReference>
<dbReference type="PANTHER" id="PTHR45656:SF4">
    <property type="entry name" value="PROTEIN CBR-CLEC-78"/>
    <property type="match status" value="1"/>
</dbReference>
<keyword evidence="1 5" id="KW-0245">EGF-like domain</keyword>
<dbReference type="SUPFAM" id="SSF57184">
    <property type="entry name" value="Growth factor receptor domain"/>
    <property type="match status" value="1"/>
</dbReference>
<evidence type="ECO:0000259" key="8">
    <source>
        <dbReference type="PROSITE" id="PS50022"/>
    </source>
</evidence>
<dbReference type="InterPro" id="IPR008979">
    <property type="entry name" value="Galactose-bd-like_sf"/>
</dbReference>
<dbReference type="FunFam" id="2.10.25.10:FF:000119">
    <property type="entry name" value="vitamin K-dependent protein S"/>
    <property type="match status" value="1"/>
</dbReference>
<dbReference type="InterPro" id="IPR013320">
    <property type="entry name" value="ConA-like_dom_sf"/>
</dbReference>
<dbReference type="EMBL" id="CACRXK020004147">
    <property type="protein sequence ID" value="CAB4001658.1"/>
    <property type="molecule type" value="Genomic_DNA"/>
</dbReference>
<dbReference type="InterPro" id="IPR035914">
    <property type="entry name" value="Sperma_CUB_dom_sf"/>
</dbReference>
<dbReference type="CDD" id="cd00041">
    <property type="entry name" value="CUB"/>
    <property type="match status" value="2"/>
</dbReference>
<feature type="domain" description="Sushi" evidence="10">
    <location>
        <begin position="941"/>
        <end position="998"/>
    </location>
</feature>
<feature type="domain" description="CUB" evidence="7">
    <location>
        <begin position="1001"/>
        <end position="1108"/>
    </location>
</feature>
<evidence type="ECO:0000256" key="3">
    <source>
        <dbReference type="ARBA" id="ARBA00022737"/>
    </source>
</evidence>
<dbReference type="SMART" id="SM00032">
    <property type="entry name" value="CCP"/>
    <property type="match status" value="7"/>
</dbReference>
<feature type="disulfide bond" evidence="6">
    <location>
        <begin position="676"/>
        <end position="703"/>
    </location>
</feature>
<dbReference type="Gene3D" id="2.10.25.10">
    <property type="entry name" value="Laminin"/>
    <property type="match status" value="4"/>
</dbReference>
<dbReference type="SMART" id="SM00231">
    <property type="entry name" value="FA58C"/>
    <property type="match status" value="1"/>
</dbReference>
<feature type="domain" description="EGF-like" evidence="9">
    <location>
        <begin position="430"/>
        <end position="466"/>
    </location>
</feature>
<dbReference type="PROSITE" id="PS50948">
    <property type="entry name" value="PAN"/>
    <property type="match status" value="1"/>
</dbReference>
<dbReference type="InterPro" id="IPR001881">
    <property type="entry name" value="EGF-like_Ca-bd_dom"/>
</dbReference>
<evidence type="ECO:0000259" key="11">
    <source>
        <dbReference type="PROSITE" id="PS50948"/>
    </source>
</evidence>
<dbReference type="PROSITE" id="PS01186">
    <property type="entry name" value="EGF_2"/>
    <property type="match status" value="3"/>
</dbReference>
<evidence type="ECO:0000256" key="5">
    <source>
        <dbReference type="PROSITE-ProRule" id="PRU00076"/>
    </source>
</evidence>
<feature type="domain" description="Sushi" evidence="10">
    <location>
        <begin position="647"/>
        <end position="705"/>
    </location>
</feature>
<dbReference type="InterPro" id="IPR000742">
    <property type="entry name" value="EGF"/>
</dbReference>
<dbReference type="PROSITE" id="PS50923">
    <property type="entry name" value="SUSHI"/>
    <property type="match status" value="7"/>
</dbReference>
<dbReference type="PROSITE" id="PS00010">
    <property type="entry name" value="ASX_HYDROXYL"/>
    <property type="match status" value="2"/>
</dbReference>
<gene>
    <name evidence="13" type="ORF">PACLA_8A052942</name>
</gene>
<dbReference type="InterPro" id="IPR003609">
    <property type="entry name" value="Pan_app"/>
</dbReference>
<dbReference type="OrthoDB" id="6515930at2759"/>
<dbReference type="PANTHER" id="PTHR45656">
    <property type="entry name" value="PROTEIN CBR-CLEC-78"/>
    <property type="match status" value="1"/>
</dbReference>
<dbReference type="GO" id="GO:0005509">
    <property type="term" value="F:calcium ion binding"/>
    <property type="evidence" value="ECO:0007669"/>
    <property type="project" value="InterPro"/>
</dbReference>
<keyword evidence="2" id="KW-0732">Signal</keyword>
<dbReference type="InterPro" id="IPR035976">
    <property type="entry name" value="Sushi/SCR/CCP_sf"/>
</dbReference>
<feature type="domain" description="CUB" evidence="7">
    <location>
        <begin position="1110"/>
        <end position="1219"/>
    </location>
</feature>
<dbReference type="Pfam" id="PF00008">
    <property type="entry name" value="EGF"/>
    <property type="match status" value="1"/>
</dbReference>
<dbReference type="CDD" id="cd00057">
    <property type="entry name" value="FA58C"/>
    <property type="match status" value="1"/>
</dbReference>
<evidence type="ECO:0000256" key="4">
    <source>
        <dbReference type="ARBA" id="ARBA00023157"/>
    </source>
</evidence>
<protein>
    <submittedName>
        <fullName evidence="13">Sushi, von Willebrand factor type A, EGF and pentraxin domain-containing 1-like</fullName>
    </submittedName>
</protein>
<dbReference type="Proteomes" id="UP001152795">
    <property type="component" value="Unassembled WGS sequence"/>
</dbReference>
<dbReference type="CDD" id="cd01099">
    <property type="entry name" value="PAN_AP_HGF"/>
    <property type="match status" value="1"/>
</dbReference>
<feature type="disulfide bond" evidence="6">
    <location>
        <begin position="794"/>
        <end position="821"/>
    </location>
</feature>
<comment type="caution">
    <text evidence="13">The sequence shown here is derived from an EMBL/GenBank/DDBJ whole genome shotgun (WGS) entry which is preliminary data.</text>
</comment>
<dbReference type="SMART" id="SM00042">
    <property type="entry name" value="CUB"/>
    <property type="match status" value="2"/>
</dbReference>
<feature type="domain" description="F5/8 type C" evidence="8">
    <location>
        <begin position="263"/>
        <end position="412"/>
    </location>
</feature>
<proteinExistence type="predicted"/>
<accession>A0A7D9E909</accession>
<keyword evidence="14" id="KW-1185">Reference proteome</keyword>
<dbReference type="SMART" id="SM00181">
    <property type="entry name" value="EGF"/>
    <property type="match status" value="4"/>
</dbReference>
<dbReference type="SUPFAM" id="SSF57414">
    <property type="entry name" value="Hairpin loop containing domain-like"/>
    <property type="match status" value="1"/>
</dbReference>
<dbReference type="InterPro" id="IPR026823">
    <property type="entry name" value="cEGF"/>
</dbReference>
<keyword evidence="4 5" id="KW-1015">Disulfide bond</keyword>
<dbReference type="Pfam" id="PF00754">
    <property type="entry name" value="F5_F8_type_C"/>
    <property type="match status" value="1"/>
</dbReference>
<comment type="caution">
    <text evidence="5">Lacks conserved residue(s) required for the propagation of feature annotation.</text>
</comment>
<dbReference type="CDD" id="cd00054">
    <property type="entry name" value="EGF_CA"/>
    <property type="match status" value="2"/>
</dbReference>